<accession>A0AAE9BMS2</accession>
<sequence>MKAKNMNSTIYAALNQCSTTGLERQIKGMDCPDGKQIKLFKDHKGWHRIVLFESYAPDSGISGVIVRPDGEIYYKQTAPHAKGKGHTRSLQAVLTLWGVKWFKSIWLTEAGAACYK</sequence>
<gene>
    <name evidence="1" type="ORF">PHB09_150</name>
</gene>
<organism evidence="1 2">
    <name type="scientific">Pseudomonas phage PHB09</name>
    <dbReference type="NCBI Taxonomy" id="2867265"/>
    <lineage>
        <taxon>Viruses</taxon>
        <taxon>Duplodnaviria</taxon>
        <taxon>Heunggongvirae</taxon>
        <taxon>Uroviricota</taxon>
        <taxon>Caudoviricetes</taxon>
        <taxon>Vandenendeviridae</taxon>
        <taxon>Gorskivirinae</taxon>
        <taxon>Dilongvirus</taxon>
        <taxon>Dilongvirus PHB09</taxon>
    </lineage>
</organism>
<reference evidence="1" key="1">
    <citation type="submission" date="2021-09" db="EMBL/GenBank/DDBJ databases">
        <authorList>
            <person name="Liu Y."/>
        </authorList>
    </citation>
    <scope>NUCLEOTIDE SEQUENCE</scope>
</reference>
<evidence type="ECO:0000313" key="1">
    <source>
        <dbReference type="EMBL" id="UAV84645.1"/>
    </source>
</evidence>
<name>A0AAE9BMS2_9CAUD</name>
<evidence type="ECO:0000313" key="2">
    <source>
        <dbReference type="Proteomes" id="UP000827914"/>
    </source>
</evidence>
<dbReference type="Proteomes" id="UP000827914">
    <property type="component" value="Segment"/>
</dbReference>
<keyword evidence="2" id="KW-1185">Reference proteome</keyword>
<dbReference type="EMBL" id="OK040171">
    <property type="protein sequence ID" value="UAV84645.1"/>
    <property type="molecule type" value="Genomic_DNA"/>
</dbReference>
<protein>
    <submittedName>
        <fullName evidence="1">Uncharacterized protein</fullName>
    </submittedName>
</protein>
<proteinExistence type="predicted"/>